<keyword evidence="2" id="KW-1185">Reference proteome</keyword>
<dbReference type="EMBL" id="UZAH01003322">
    <property type="protein sequence ID" value="VDO24348.1"/>
    <property type="molecule type" value="Genomic_DNA"/>
</dbReference>
<reference evidence="3" key="2">
    <citation type="submission" date="2019-09" db="UniProtKB">
        <authorList>
            <consortium name="WormBaseParasite"/>
        </authorList>
    </citation>
    <scope>IDENTIFICATION</scope>
</reference>
<protein>
    <submittedName>
        <fullName evidence="3">NAD_binding_4 domain-containing protein</fullName>
    </submittedName>
</protein>
<proteinExistence type="predicted"/>
<evidence type="ECO:0000313" key="2">
    <source>
        <dbReference type="Proteomes" id="UP000050761"/>
    </source>
</evidence>
<accession>A0A183F809</accession>
<accession>A0A3P7X2S5</accession>
<gene>
    <name evidence="1" type="ORF">HPBE_LOCUS2302</name>
</gene>
<dbReference type="Proteomes" id="UP000050761">
    <property type="component" value="Unassembled WGS sequence"/>
</dbReference>
<dbReference type="WBParaSite" id="HPBE_0000230101-mRNA-1">
    <property type="protein sequence ID" value="HPBE_0000230101-mRNA-1"/>
    <property type="gene ID" value="HPBE_0000230101"/>
</dbReference>
<sequence>MKLSDSALSSLSSSLLSVECRVRLLSFELTSLTMVSPSALLRFLSEVSPSDVVFRMIRGCTPEHFGPQMCRFLSSRRYFSVSELVDDHAKDVPLSMDDAILGQLTSSVFHIGTPNYITSDGLRSFIKSISSGNLDVVAGRIHTSFAVDEDTLREAAGDVRLIEDQRIIDISTDSRKMLPPVATTA</sequence>
<organism evidence="2 3">
    <name type="scientific">Heligmosomoides polygyrus</name>
    <name type="common">Parasitic roundworm</name>
    <dbReference type="NCBI Taxonomy" id="6339"/>
    <lineage>
        <taxon>Eukaryota</taxon>
        <taxon>Metazoa</taxon>
        <taxon>Ecdysozoa</taxon>
        <taxon>Nematoda</taxon>
        <taxon>Chromadorea</taxon>
        <taxon>Rhabditida</taxon>
        <taxon>Rhabditina</taxon>
        <taxon>Rhabditomorpha</taxon>
        <taxon>Strongyloidea</taxon>
        <taxon>Heligmosomidae</taxon>
        <taxon>Heligmosomoides</taxon>
    </lineage>
</organism>
<name>A0A183F809_HELPZ</name>
<reference evidence="1 2" key="1">
    <citation type="submission" date="2018-11" db="EMBL/GenBank/DDBJ databases">
        <authorList>
            <consortium name="Pathogen Informatics"/>
        </authorList>
    </citation>
    <scope>NUCLEOTIDE SEQUENCE [LARGE SCALE GENOMIC DNA]</scope>
</reference>
<evidence type="ECO:0000313" key="3">
    <source>
        <dbReference type="WBParaSite" id="HPBE_0000230101-mRNA-1"/>
    </source>
</evidence>
<dbReference type="OrthoDB" id="5842022at2759"/>
<evidence type="ECO:0000313" key="1">
    <source>
        <dbReference type="EMBL" id="VDO24348.1"/>
    </source>
</evidence>
<dbReference type="AlphaFoldDB" id="A0A183F809"/>